<reference evidence="2 3" key="1">
    <citation type="submission" date="2018-05" db="EMBL/GenBank/DDBJ databases">
        <title>Animal gut microbial communities from fecal samples from Wisconsin, USA.</title>
        <authorList>
            <person name="Neumann A."/>
        </authorList>
    </citation>
    <scope>NUCLEOTIDE SEQUENCE [LARGE SCALE GENOMIC DNA]</scope>
    <source>
        <strain evidence="2 3">UWS4</strain>
    </source>
</reference>
<proteinExistence type="predicted"/>
<name>A0ABX5LRU4_9BACT</name>
<evidence type="ECO:0000313" key="3">
    <source>
        <dbReference type="Proteomes" id="UP000245523"/>
    </source>
</evidence>
<protein>
    <submittedName>
        <fullName evidence="2">Uncharacterized protein</fullName>
    </submittedName>
</protein>
<evidence type="ECO:0000256" key="1">
    <source>
        <dbReference type="SAM" id="SignalP"/>
    </source>
</evidence>
<keyword evidence="3" id="KW-1185">Reference proteome</keyword>
<dbReference type="Proteomes" id="UP000245523">
    <property type="component" value="Unassembled WGS sequence"/>
</dbReference>
<feature type="signal peptide" evidence="1">
    <location>
        <begin position="1"/>
        <end position="22"/>
    </location>
</feature>
<comment type="caution">
    <text evidence="2">The sequence shown here is derived from an EMBL/GenBank/DDBJ whole genome shotgun (WGS) entry which is preliminary data.</text>
</comment>
<sequence>MRFGVFAFFFCCFLFCGNGAFASAVQDSLFEKALDAESAGDVVKTIELLEKANSFSGNYNDEIQQILSEYYTALGIVKEDENEKERNWHLLSRVEFVGLKYDEYGDSLGANEYSGEAYFQVGAEYELHRGKYLHLFSLGFASDFFLRENETVFDTSRWAFTPSFEYTLEGEKFVLSVTADVTISEEENAVVSGSLFLERDFYSTKNFRAGTSDFGFVNGNGRMRLKVGGFAEYQPPRGFRSRVSLSGRFDRDTSVCAYFWYAAPPNENLGEWNPFENPNENGFENLNGNAFENDSEISQDSLRERYYFGRNLKLGPELNWRFGYRFDEHFSLDFFSQIFWAMNPLPDRWKSFRANSENGEIVESSWHRKQLLGSARLQGNFRGKFFGTYLSVGMSFRRFLGLPSDHPEFYSYAYRLGEIRLGATFRY</sequence>
<evidence type="ECO:0000313" key="2">
    <source>
        <dbReference type="EMBL" id="PWL04085.1"/>
    </source>
</evidence>
<feature type="chain" id="PRO_5045068451" evidence="1">
    <location>
        <begin position="23"/>
        <end position="427"/>
    </location>
</feature>
<dbReference type="EMBL" id="QGHD01000001">
    <property type="protein sequence ID" value="PWL04085.1"/>
    <property type="molecule type" value="Genomic_DNA"/>
</dbReference>
<keyword evidence="1" id="KW-0732">Signal</keyword>
<dbReference type="RefSeq" id="WP_106197479.1">
    <property type="nucleotide sequence ID" value="NZ_JAXEIU010000013.1"/>
</dbReference>
<accession>A0ABX5LRU4</accession>
<gene>
    <name evidence="2" type="ORF">B0H50_10196</name>
</gene>
<organism evidence="2 3">
    <name type="scientific">Hallerella porci</name>
    <dbReference type="NCBI Taxonomy" id="1945871"/>
    <lineage>
        <taxon>Bacteria</taxon>
        <taxon>Pseudomonadati</taxon>
        <taxon>Fibrobacterota</taxon>
        <taxon>Fibrobacteria</taxon>
        <taxon>Fibrobacterales</taxon>
        <taxon>Fibrobacteraceae</taxon>
        <taxon>Hallerella</taxon>
    </lineage>
</organism>